<evidence type="ECO:0000313" key="2">
    <source>
        <dbReference type="Proteomes" id="UP001308776"/>
    </source>
</evidence>
<proteinExistence type="predicted"/>
<dbReference type="EMBL" id="JAQGFR010000030">
    <property type="protein sequence ID" value="MEB8512734.1"/>
    <property type="molecule type" value="Genomic_DNA"/>
</dbReference>
<name>A0ABU6FL07_9PROT</name>
<dbReference type="Proteomes" id="UP001308776">
    <property type="component" value="Unassembled WGS sequence"/>
</dbReference>
<dbReference type="RefSeq" id="WP_155735264.1">
    <property type="nucleotide sequence ID" value="NZ_JAQGFK010000122.1"/>
</dbReference>
<evidence type="ECO:0008006" key="3">
    <source>
        <dbReference type="Google" id="ProtNLM"/>
    </source>
</evidence>
<sequence>MDTENQGPYISSLFPEKRHPYYIVAPRYIRTSAGHKVLHLLCHALNRQGERAYLVTYPYSPPMSASNPELMTPLLTKTIMDYDFNSGCTPIVVYPETVSGNPFRAPFVVRYILNFPGLLGGDSVYKEDEFCVTYSEYLVKSVANARLSLFLPVSDPRIFTPYPSVRRLGSCFYAGKYRYVHGGDLFEITCSSVEITRDLPNSQSPEQIAELFRRSEVFYTYENTALVIEALLCGCPVVFLPNKYLEFIIGIEEHGWDGIAWGTYEEEILRAKNTVQRARQNYYKIITDFRSQLVRFIDETQHVAGNCPYAAPINIRHLSSDNYFIYLGYKMEIVKSETENKHLYEMLIYFGIKSIKTIFKLFW</sequence>
<accession>A0ABU6FL07</accession>
<reference evidence="1 2" key="1">
    <citation type="submission" date="2022-11" db="EMBL/GenBank/DDBJ databases">
        <title>Comparative genomics analysis of Acidithiobacillus ferriphilus.</title>
        <authorList>
            <person name="Ma L."/>
        </authorList>
    </citation>
    <scope>NUCLEOTIDE SEQUENCE [LARGE SCALE GENOMIC DNA]</scope>
    <source>
        <strain evidence="1 2">DY15</strain>
    </source>
</reference>
<comment type="caution">
    <text evidence="1">The sequence shown here is derived from an EMBL/GenBank/DDBJ whole genome shotgun (WGS) entry which is preliminary data.</text>
</comment>
<protein>
    <recommendedName>
        <fullName evidence="3">Exostosin GT47 domain-containing protein</fullName>
    </recommendedName>
</protein>
<organism evidence="1 2">
    <name type="scientific">Acidithiobacillus ferriphilus</name>
    <dbReference type="NCBI Taxonomy" id="1689834"/>
    <lineage>
        <taxon>Bacteria</taxon>
        <taxon>Pseudomonadati</taxon>
        <taxon>Pseudomonadota</taxon>
        <taxon>Acidithiobacillia</taxon>
        <taxon>Acidithiobacillales</taxon>
        <taxon>Acidithiobacillaceae</taxon>
        <taxon>Acidithiobacillus</taxon>
    </lineage>
</organism>
<gene>
    <name evidence="1" type="ORF">OW717_01590</name>
</gene>
<evidence type="ECO:0000313" key="1">
    <source>
        <dbReference type="EMBL" id="MEB8512734.1"/>
    </source>
</evidence>
<keyword evidence="2" id="KW-1185">Reference proteome</keyword>